<dbReference type="PROSITE" id="PS51778">
    <property type="entry name" value="VAST"/>
    <property type="match status" value="1"/>
</dbReference>
<organism evidence="8 10">
    <name type="scientific">Petromyzon marinus</name>
    <name type="common">Sea lamprey</name>
    <dbReference type="NCBI Taxonomy" id="7757"/>
    <lineage>
        <taxon>Eukaryota</taxon>
        <taxon>Metazoa</taxon>
        <taxon>Chordata</taxon>
        <taxon>Craniata</taxon>
        <taxon>Vertebrata</taxon>
        <taxon>Cyclostomata</taxon>
        <taxon>Hyperoartia</taxon>
        <taxon>Petromyzontiformes</taxon>
        <taxon>Petromyzontidae</taxon>
        <taxon>Petromyzon</taxon>
    </lineage>
</organism>
<dbReference type="GO" id="GO:0005789">
    <property type="term" value="C:endoplasmic reticulum membrane"/>
    <property type="evidence" value="ECO:0007669"/>
    <property type="project" value="TreeGrafter"/>
</dbReference>
<dbReference type="PANTHER" id="PTHR23319:SF1">
    <property type="entry name" value="PROTEIN ASTER-C"/>
    <property type="match status" value="1"/>
</dbReference>
<keyword evidence="3 6" id="KW-1133">Transmembrane helix</keyword>
<keyword evidence="4 6" id="KW-0472">Membrane</keyword>
<evidence type="ECO:0000256" key="6">
    <source>
        <dbReference type="SAM" id="Phobius"/>
    </source>
</evidence>
<evidence type="ECO:0000313" key="8">
    <source>
        <dbReference type="Proteomes" id="UP001318040"/>
    </source>
</evidence>
<dbReference type="GO" id="GO:0032366">
    <property type="term" value="P:intracellular sterol transport"/>
    <property type="evidence" value="ECO:0007669"/>
    <property type="project" value="TreeGrafter"/>
</dbReference>
<feature type="region of interest" description="Disordered" evidence="5">
    <location>
        <begin position="322"/>
        <end position="368"/>
    </location>
</feature>
<keyword evidence="2 6" id="KW-0812">Transmembrane</keyword>
<dbReference type="SMART" id="SM00568">
    <property type="entry name" value="GRAM"/>
    <property type="match status" value="1"/>
</dbReference>
<feature type="compositionally biased region" description="Low complexity" evidence="5">
    <location>
        <begin position="186"/>
        <end position="201"/>
    </location>
</feature>
<dbReference type="Pfam" id="PF02893">
    <property type="entry name" value="GRAM"/>
    <property type="match status" value="1"/>
</dbReference>
<dbReference type="RefSeq" id="XP_032832165.1">
    <property type="nucleotide sequence ID" value="XM_032976274.1"/>
</dbReference>
<dbReference type="GO" id="GO:0140268">
    <property type="term" value="C:endoplasmic reticulum-plasma membrane contact site"/>
    <property type="evidence" value="ECO:0007669"/>
    <property type="project" value="TreeGrafter"/>
</dbReference>
<evidence type="ECO:0000256" key="4">
    <source>
        <dbReference type="ARBA" id="ARBA00023136"/>
    </source>
</evidence>
<dbReference type="CDD" id="cd13220">
    <property type="entry name" value="PH-GRAM_GRAMDC"/>
    <property type="match status" value="1"/>
</dbReference>
<feature type="compositionally biased region" description="Basic and acidic residues" evidence="5">
    <location>
        <begin position="322"/>
        <end position="331"/>
    </location>
</feature>
<feature type="compositionally biased region" description="Polar residues" evidence="5">
    <location>
        <begin position="209"/>
        <end position="221"/>
    </location>
</feature>
<gene>
    <name evidence="9 10 11 12" type="primary">LOC116955283</name>
</gene>
<dbReference type="GO" id="GO:0015485">
    <property type="term" value="F:cholesterol binding"/>
    <property type="evidence" value="ECO:0007669"/>
    <property type="project" value="TreeGrafter"/>
</dbReference>
<accession>A0AAJ7U9D1</accession>
<evidence type="ECO:0000256" key="5">
    <source>
        <dbReference type="SAM" id="MobiDB-lite"/>
    </source>
</evidence>
<dbReference type="FunFam" id="2.30.29.30:FF:000008">
    <property type="entry name" value="GRAM domain containing 1B"/>
    <property type="match status" value="1"/>
</dbReference>
<dbReference type="InterPro" id="IPR031968">
    <property type="entry name" value="VASt"/>
</dbReference>
<dbReference type="InterPro" id="IPR051482">
    <property type="entry name" value="Cholesterol_transport"/>
</dbReference>
<feature type="transmembrane region" description="Helical" evidence="6">
    <location>
        <begin position="596"/>
        <end position="618"/>
    </location>
</feature>
<evidence type="ECO:0000256" key="3">
    <source>
        <dbReference type="ARBA" id="ARBA00022989"/>
    </source>
</evidence>
<feature type="region of interest" description="Disordered" evidence="5">
    <location>
        <begin position="1"/>
        <end position="24"/>
    </location>
</feature>
<dbReference type="AlphaFoldDB" id="A0AAJ7U9D1"/>
<evidence type="ECO:0000313" key="12">
    <source>
        <dbReference type="RefSeq" id="XP_032832186.1"/>
    </source>
</evidence>
<dbReference type="Pfam" id="PF16016">
    <property type="entry name" value="VASt"/>
    <property type="match status" value="1"/>
</dbReference>
<dbReference type="Proteomes" id="UP001318040">
    <property type="component" value="Chromosome 3"/>
</dbReference>
<evidence type="ECO:0000313" key="11">
    <source>
        <dbReference type="RefSeq" id="XP_032832175.1"/>
    </source>
</evidence>
<evidence type="ECO:0000259" key="7">
    <source>
        <dbReference type="PROSITE" id="PS51778"/>
    </source>
</evidence>
<dbReference type="GeneID" id="116955283"/>
<evidence type="ECO:0000256" key="1">
    <source>
        <dbReference type="ARBA" id="ARBA00004167"/>
    </source>
</evidence>
<feature type="compositionally biased region" description="Basic and acidic residues" evidence="5">
    <location>
        <begin position="543"/>
        <end position="558"/>
    </location>
</feature>
<dbReference type="RefSeq" id="XP_032832186.1">
    <property type="nucleotide sequence ID" value="XM_032976295.1"/>
</dbReference>
<feature type="region of interest" description="Disordered" evidence="5">
    <location>
        <begin position="158"/>
        <end position="308"/>
    </location>
</feature>
<name>A0AAJ7U9D1_PETMA</name>
<dbReference type="InterPro" id="IPR011993">
    <property type="entry name" value="PH-like_dom_sf"/>
</dbReference>
<reference evidence="9 10" key="1">
    <citation type="submission" date="2025-04" db="UniProtKB">
        <authorList>
            <consortium name="RefSeq"/>
        </authorList>
    </citation>
    <scope>IDENTIFICATION</scope>
    <source>
        <tissue evidence="9 10">Sperm</tissue>
    </source>
</reference>
<comment type="subcellular location">
    <subcellularLocation>
        <location evidence="1">Membrane</location>
        <topology evidence="1">Single-pass membrane protein</topology>
    </subcellularLocation>
</comment>
<sequence length="702" mass="77867">MDSEVKKAAGAEADAVERGGSAPYRQRNDDFRRIFKQLPENEHLVVDYSCALQRDILVHGRLYLSEGWLCFHSNIFRWETLLTIQMKEITAVTKERTARVIPNAIQVCTQNEKYFFSSLGARDRAFLMIFRLWQNSLLDKTLDSREFLQYVQQAYGSDSTLHSEGDEHAVGDEPEEASNSAPELSPRTPRTAETTRTALAPVTVRSPRSPDNGQPLQTAASPRTPHTPNTPHTPHTPDTPHTPYTPGSSRPVRAAVTPNTPSSSAHAPHGTRTPDRAATPDISMGSPRAPPTHLASTSPHGSRGDLSQVDGLTMSMLGREMTPEPQRRDYPSPELGPGTNPSTDDSDASEGTPAGDGADRKPHTLPPGQVCIDREVCVGTEKLEKLLFSDSLFMRRFLLARKITDVVCKPWEQTKPGTEQRSLTYTINLNGGPFTPKSSSATEVQIMNKESSDWLVVVSEVATHDVPYSEYFFNRNHFLLQRLSSHTTRLRISWEVCFRKQPWGPVKALIDKSSSTGLAEYFALLDSELLREEASRHAQPHPTELRQRTQNRRRDARGAGDGGATSNNVHHAAPRASHGDRGKTAGVGADTGISRLLFVVAVVLLMLVCLNAVLFYKLRALEHTAHRLSAWHALGTRESAAGSVDWDWLELHRGKVRRAEVQKWNEILRTSLAVLDKMKLWLAGLQKDSLMNNSSALHTQAP</sequence>
<dbReference type="RefSeq" id="XP_032832175.1">
    <property type="nucleotide sequence ID" value="XM_032976284.1"/>
</dbReference>
<feature type="domain" description="VASt" evidence="7">
    <location>
        <begin position="367"/>
        <end position="537"/>
    </location>
</feature>
<feature type="region of interest" description="Disordered" evidence="5">
    <location>
        <begin position="533"/>
        <end position="584"/>
    </location>
</feature>
<dbReference type="GO" id="GO:0005886">
    <property type="term" value="C:plasma membrane"/>
    <property type="evidence" value="ECO:0007669"/>
    <property type="project" value="TreeGrafter"/>
</dbReference>
<dbReference type="GO" id="GO:0120020">
    <property type="term" value="F:cholesterol transfer activity"/>
    <property type="evidence" value="ECO:0007669"/>
    <property type="project" value="TreeGrafter"/>
</dbReference>
<evidence type="ECO:0000313" key="9">
    <source>
        <dbReference type="RefSeq" id="XP_032832156.1"/>
    </source>
</evidence>
<keyword evidence="8" id="KW-1185">Reference proteome</keyword>
<feature type="compositionally biased region" description="Low complexity" evidence="5">
    <location>
        <begin position="224"/>
        <end position="233"/>
    </location>
</feature>
<dbReference type="InterPro" id="IPR004182">
    <property type="entry name" value="GRAM"/>
</dbReference>
<evidence type="ECO:0000256" key="2">
    <source>
        <dbReference type="ARBA" id="ARBA00022692"/>
    </source>
</evidence>
<proteinExistence type="predicted"/>
<protein>
    <submittedName>
        <fullName evidence="9 10">Protein Aster-A-like</fullName>
    </submittedName>
</protein>
<feature type="compositionally biased region" description="Basic and acidic residues" evidence="5">
    <location>
        <begin position="161"/>
        <end position="171"/>
    </location>
</feature>
<dbReference type="PANTHER" id="PTHR23319">
    <property type="entry name" value="GRAM DOMAIN CONTAINING 1B, ISOFORM E"/>
    <property type="match status" value="1"/>
</dbReference>
<dbReference type="KEGG" id="pmrn:116955283"/>
<dbReference type="RefSeq" id="XP_032832156.1">
    <property type="nucleotide sequence ID" value="XM_032976265.1"/>
</dbReference>
<dbReference type="Gene3D" id="2.30.29.30">
    <property type="entry name" value="Pleckstrin-homology domain (PH domain)/Phosphotyrosine-binding domain (PTB)"/>
    <property type="match status" value="1"/>
</dbReference>
<evidence type="ECO:0000313" key="10">
    <source>
        <dbReference type="RefSeq" id="XP_032832165.1"/>
    </source>
</evidence>